<organism evidence="1 2">
    <name type="scientific">Necator americanus</name>
    <name type="common">Human hookworm</name>
    <dbReference type="NCBI Taxonomy" id="51031"/>
    <lineage>
        <taxon>Eukaryota</taxon>
        <taxon>Metazoa</taxon>
        <taxon>Ecdysozoa</taxon>
        <taxon>Nematoda</taxon>
        <taxon>Chromadorea</taxon>
        <taxon>Rhabditida</taxon>
        <taxon>Rhabditina</taxon>
        <taxon>Rhabditomorpha</taxon>
        <taxon>Strongyloidea</taxon>
        <taxon>Ancylostomatidae</taxon>
        <taxon>Bunostominae</taxon>
        <taxon>Necator</taxon>
    </lineage>
</organism>
<name>A0ABR1DNK4_NECAM</name>
<keyword evidence="2" id="KW-1185">Reference proteome</keyword>
<gene>
    <name evidence="1" type="primary">Necator_chrIV.g16734</name>
    <name evidence="1" type="ORF">RB195_003437</name>
</gene>
<sequence>MDAFHKELEEVIHKENLVIGYFNAKLAKATEEKHWMRIWTGGPARNPQEKASVYMGIAQRHDSCGDRPHSRQPEVVST</sequence>
<dbReference type="Proteomes" id="UP001303046">
    <property type="component" value="Unassembled WGS sequence"/>
</dbReference>
<dbReference type="EMBL" id="JAVFWL010000004">
    <property type="protein sequence ID" value="KAK6752015.1"/>
    <property type="molecule type" value="Genomic_DNA"/>
</dbReference>
<evidence type="ECO:0000313" key="1">
    <source>
        <dbReference type="EMBL" id="KAK6752015.1"/>
    </source>
</evidence>
<comment type="caution">
    <text evidence="1">The sequence shown here is derived from an EMBL/GenBank/DDBJ whole genome shotgun (WGS) entry which is preliminary data.</text>
</comment>
<proteinExistence type="predicted"/>
<evidence type="ECO:0000313" key="2">
    <source>
        <dbReference type="Proteomes" id="UP001303046"/>
    </source>
</evidence>
<accession>A0ABR1DNK4</accession>
<reference evidence="1 2" key="1">
    <citation type="submission" date="2023-08" db="EMBL/GenBank/DDBJ databases">
        <title>A Necator americanus chromosomal reference genome.</title>
        <authorList>
            <person name="Ilik V."/>
            <person name="Petrzelkova K.J."/>
            <person name="Pardy F."/>
            <person name="Fuh T."/>
            <person name="Niatou-Singa F.S."/>
            <person name="Gouil Q."/>
            <person name="Baker L."/>
            <person name="Ritchie M.E."/>
            <person name="Jex A.R."/>
            <person name="Gazzola D."/>
            <person name="Li H."/>
            <person name="Toshio Fujiwara R."/>
            <person name="Zhan B."/>
            <person name="Aroian R.V."/>
            <person name="Pafco B."/>
            <person name="Schwarz E.M."/>
        </authorList>
    </citation>
    <scope>NUCLEOTIDE SEQUENCE [LARGE SCALE GENOMIC DNA]</scope>
    <source>
        <strain evidence="1 2">Aroian</strain>
        <tissue evidence="1">Whole animal</tissue>
    </source>
</reference>
<protein>
    <submittedName>
        <fullName evidence="1">Uncharacterized protein</fullName>
    </submittedName>
</protein>